<comment type="caution">
    <text evidence="3">The sequence shown here is derived from an EMBL/GenBank/DDBJ whole genome shotgun (WGS) entry which is preliminary data.</text>
</comment>
<keyword evidence="4" id="KW-1185">Reference proteome</keyword>
<dbReference type="PROSITE" id="PS00330">
    <property type="entry name" value="HEMOLYSIN_CALCIUM"/>
    <property type="match status" value="1"/>
</dbReference>
<feature type="region of interest" description="Disordered" evidence="1">
    <location>
        <begin position="307"/>
        <end position="351"/>
    </location>
</feature>
<sequence>MIRRIIHAACLALLTPLAALAQEQRDAAKVYVFGNSLVHHLNEEGTANVPYWMGVLARADGRALALDGQWGFLRDFASSLPPRPNWSVPDVSGHWDAGRGTFGDAGFDAVWITPTNFIQYQAPDAPYDYDNAANESPMGAILKVVDWVDNRVPGIPIYLYEGWAEMAALSRSFPPSARALRRYHAMNQGDYHDWYETLRDDLRSERPEADIRLIPVAPILSVLLGEDGPLEDVPAEALYVDLDPHGTPSLYFLAAMITYAATFQAPPPADFTPPETLHPEIVANYPELAALVWDEISASGVLESAGLTPEAPATRTAEAAAESEPEAAPAASAEPMPVRGQVALPDPGARPEGAPALAMGLNGIADWSTQAPFLDHMKTARQWVGHLPGQWGGVEAEELRAEGALDEAGWPVSIPERVERLEALLLTDISSDAEYLIGTYRVFWEGKGTLDITGRASRVRLGEGEGQFWYAPGEGAVGVSITATDPDDPIRNIRIVREDQLALFEAGALFNPLWIERIRDLRNLRFMDWMHTNGSPVQSWDDRPRMSDFSWTSRGVPAEVMLRLANRVGADPWFNIPHMADDDYVRQFAELVKARLDPDLKVYVEYSNEVWNHIFEQARWADAQADALWGRSEAGWMQYYGLRSAQVMQIWTDIYGDEAEDRLVRVVSTHTGWPGLEESVLMAPLAYLQLGHPPQDLFDAYAVAGYFGYEMGGEEMAPQVDDWLARSEAAAVAAGEAEGLRRVALREYVREHRFDAAVAPVALALLDGSLKELIEEIFPYHASAAEAAGLELVMYEGGTHVSAQMVRVQDEELAEFFKYFNYTPEMAKLYEELLTGWVASGGTLFNAFVDVAPASQWGSWGALRHLADDNPRWNMLMSYNATAPADWEPRAPGSFDDGLLLEGDAGSETLEGSAKPDILLGGDGDDTLIGQGGDDILHGGEGRDVAVLPGAQADYAFTREEGRLVANGPQGIVRMVQVEALSFSDAPGVELPTAGL</sequence>
<organism evidence="3 4">
    <name type="scientific">Salipiger bermudensis (strain DSM 26914 / JCM 13377 / KCTC 12554 / HTCC2601)</name>
    <name type="common">Pelagibaca bermudensis</name>
    <dbReference type="NCBI Taxonomy" id="314265"/>
    <lineage>
        <taxon>Bacteria</taxon>
        <taxon>Pseudomonadati</taxon>
        <taxon>Pseudomonadota</taxon>
        <taxon>Alphaproteobacteria</taxon>
        <taxon>Rhodobacterales</taxon>
        <taxon>Roseobacteraceae</taxon>
        <taxon>Salipiger</taxon>
    </lineage>
</organism>
<evidence type="ECO:0000313" key="4">
    <source>
        <dbReference type="Proteomes" id="UP000006230"/>
    </source>
</evidence>
<dbReference type="eggNOG" id="COG1028">
    <property type="taxonomic scope" value="Bacteria"/>
</dbReference>
<dbReference type="InterPro" id="IPR018511">
    <property type="entry name" value="Hemolysin-typ_Ca-bd_CS"/>
</dbReference>
<accession>Q0FMP9</accession>
<evidence type="ECO:0000256" key="1">
    <source>
        <dbReference type="SAM" id="MobiDB-lite"/>
    </source>
</evidence>
<evidence type="ECO:0000313" key="3">
    <source>
        <dbReference type="EMBL" id="EAU45476.1"/>
    </source>
</evidence>
<dbReference type="InterPro" id="IPR011049">
    <property type="entry name" value="Serralysin-like_metalloprot_C"/>
</dbReference>
<proteinExistence type="predicted"/>
<protein>
    <recommendedName>
        <fullName evidence="5">Type I secretion target repeat protein</fullName>
    </recommendedName>
</protein>
<dbReference type="SUPFAM" id="SSF51120">
    <property type="entry name" value="beta-Roll"/>
    <property type="match status" value="1"/>
</dbReference>
<dbReference type="AlphaFoldDB" id="Q0FMP9"/>
<feature type="signal peptide" evidence="2">
    <location>
        <begin position="1"/>
        <end position="21"/>
    </location>
</feature>
<feature type="chain" id="PRO_5004171794" description="Type I secretion target repeat protein" evidence="2">
    <location>
        <begin position="22"/>
        <end position="996"/>
    </location>
</feature>
<dbReference type="RefSeq" id="WP_007795904.1">
    <property type="nucleotide sequence ID" value="NZ_DS022276.1"/>
</dbReference>
<feature type="compositionally biased region" description="Low complexity" evidence="1">
    <location>
        <begin position="308"/>
        <end position="335"/>
    </location>
</feature>
<reference evidence="3 4" key="1">
    <citation type="journal article" date="2010" name="J. Bacteriol.">
        <title>Genome sequences of Pelagibaca bermudensis HTCC2601T and Maritimibacter alkaliphilus HTCC2654T, the type strains of two marine Roseobacter genera.</title>
        <authorList>
            <person name="Thrash J.C."/>
            <person name="Cho J.C."/>
            <person name="Ferriera S."/>
            <person name="Johnson J."/>
            <person name="Vergin K.L."/>
            <person name="Giovannoni S.J."/>
        </authorList>
    </citation>
    <scope>NUCLEOTIDE SEQUENCE [LARGE SCALE GENOMIC DNA]</scope>
    <source>
        <strain evidence="4">DSM 26914 / JCM 13377 / KCTC 12554 / HTCC2601</strain>
    </source>
</reference>
<dbReference type="HOGENOM" id="CLU_309663_0_0_5"/>
<dbReference type="GO" id="GO:0005509">
    <property type="term" value="F:calcium ion binding"/>
    <property type="evidence" value="ECO:0007669"/>
    <property type="project" value="InterPro"/>
</dbReference>
<dbReference type="Proteomes" id="UP000006230">
    <property type="component" value="Unassembled WGS sequence"/>
</dbReference>
<gene>
    <name evidence="3" type="ORF">R2601_15170</name>
</gene>
<dbReference type="InterPro" id="IPR001343">
    <property type="entry name" value="Hemolysn_Ca-bd"/>
</dbReference>
<dbReference type="EMBL" id="AATQ01000026">
    <property type="protein sequence ID" value="EAU45476.1"/>
    <property type="molecule type" value="Genomic_DNA"/>
</dbReference>
<dbReference type="Pfam" id="PF00353">
    <property type="entry name" value="HemolysinCabind"/>
    <property type="match status" value="1"/>
</dbReference>
<evidence type="ECO:0000256" key="2">
    <source>
        <dbReference type="SAM" id="SignalP"/>
    </source>
</evidence>
<dbReference type="eggNOG" id="COG2931">
    <property type="taxonomic scope" value="Bacteria"/>
</dbReference>
<dbReference type="STRING" id="314265.R2601_15170"/>
<keyword evidence="2" id="KW-0732">Signal</keyword>
<name>Q0FMP9_SALBH</name>
<dbReference type="OrthoDB" id="7783360at2"/>
<dbReference type="Gene3D" id="2.150.10.10">
    <property type="entry name" value="Serralysin-like metalloprotease, C-terminal"/>
    <property type="match status" value="1"/>
</dbReference>
<evidence type="ECO:0008006" key="5">
    <source>
        <dbReference type="Google" id="ProtNLM"/>
    </source>
</evidence>